<dbReference type="AlphaFoldDB" id="X6NYJ2"/>
<feature type="non-terminal residue" evidence="1">
    <location>
        <position position="867"/>
    </location>
</feature>
<dbReference type="Proteomes" id="UP000023152">
    <property type="component" value="Unassembled WGS sequence"/>
</dbReference>
<keyword evidence="2" id="KW-1185">Reference proteome</keyword>
<name>X6NYJ2_RETFI</name>
<organism evidence="1 2">
    <name type="scientific">Reticulomyxa filosa</name>
    <dbReference type="NCBI Taxonomy" id="46433"/>
    <lineage>
        <taxon>Eukaryota</taxon>
        <taxon>Sar</taxon>
        <taxon>Rhizaria</taxon>
        <taxon>Retaria</taxon>
        <taxon>Foraminifera</taxon>
        <taxon>Monothalamids</taxon>
        <taxon>Reticulomyxidae</taxon>
        <taxon>Reticulomyxa</taxon>
    </lineage>
</organism>
<dbReference type="EMBL" id="ASPP01005251">
    <property type="protein sequence ID" value="ETO30894.1"/>
    <property type="molecule type" value="Genomic_DNA"/>
</dbReference>
<protein>
    <submittedName>
        <fullName evidence="1">Uncharacterized protein</fullName>
    </submittedName>
</protein>
<reference evidence="1 2" key="1">
    <citation type="journal article" date="2013" name="Curr. Biol.">
        <title>The Genome of the Foraminiferan Reticulomyxa filosa.</title>
        <authorList>
            <person name="Glockner G."/>
            <person name="Hulsmann N."/>
            <person name="Schleicher M."/>
            <person name="Noegel A.A."/>
            <person name="Eichinger L."/>
            <person name="Gallinger C."/>
            <person name="Pawlowski J."/>
            <person name="Sierra R."/>
            <person name="Euteneuer U."/>
            <person name="Pillet L."/>
            <person name="Moustafa A."/>
            <person name="Platzer M."/>
            <person name="Groth M."/>
            <person name="Szafranski K."/>
            <person name="Schliwa M."/>
        </authorList>
    </citation>
    <scope>NUCLEOTIDE SEQUENCE [LARGE SCALE GENOMIC DNA]</scope>
</reference>
<comment type="caution">
    <text evidence="1">The sequence shown here is derived from an EMBL/GenBank/DDBJ whole genome shotgun (WGS) entry which is preliminary data.</text>
</comment>
<proteinExistence type="predicted"/>
<gene>
    <name evidence="1" type="ORF">RFI_06223</name>
</gene>
<evidence type="ECO:0000313" key="1">
    <source>
        <dbReference type="EMBL" id="ETO30894.1"/>
    </source>
</evidence>
<accession>X6NYJ2</accession>
<evidence type="ECO:0000313" key="2">
    <source>
        <dbReference type="Proteomes" id="UP000023152"/>
    </source>
</evidence>
<sequence>MSFSTLRTILNSDPTKTLTFSLSDIIIGNMEWKKFNLLPALRQFVKTMINMLEQQERICDKDSEGIWNRANEKCAFLFDHYPHVTRFLLQHYPHQFAVEHNEARDEYYFSLRNLPSTANTTTVTTNNDVAITNYQSLEEMLEVLVKDRQMDAHNNTIRLSDLHNFWCKQMTQESRSRSVVFDCSSLLRRPPRHLMPFLSMSLNSAKWYPDFVVKFENLDFFKQKCLAISNLNDQTKFLRDCILAAFCSNKSLQMSIEDLQQHLSQWSKFKDLSTSSLLSVIVESFSLDLQITRTQDQLKIKLWNPLVPYKSQKQSVTVETALAMTWLNQIRFPLYIFQRKIHSVFDVVIVTPNLKHALQSTGMYTVNGSFEDNNYDAYPVVTAVHWLSPVQRHIVSVLAMADEAQVPIDTLLEGVKAWAKQNQNSIPPTDNQVLNTVFNELWFHVTTLHDANSRVSKFQFRDLNTKMLDPEKAKSSLLKVKQTLSTCENGTLLLSQLSGFHLLPIESKDRFATLYDYLTNNNFAVMPLRDNDALVAQNAVELRRALVRMSLDYLSSQKDSVSLNDLNDIIYNRLIHPTYSSNGHDDADTSGWLHLQRENPMPTFPEIEHREIRDWCLDFVQVVSTSPSILYQKRKPASLAGHVRHVIRDLGVVDKGLFFEDLDMHLRRLYPKMYAQASSLYLLRSICCFPWLKFSIIDKSASASTFVSPQKTWKIETALDMRNILEHSEICNDVSLEIVLSNTKLSNRSFVNETEKLLGFYWTPRDRTLTKRITDFSSKELHTETETLPTMEVLKSLFAQRYFGLRLTEMCEKYHQFVANSPKPDMPTYLWSLKRLIEHDQFISLTQVPYGPLDFFVTYSAVPAISQ</sequence>